<dbReference type="Proteomes" id="UP000243579">
    <property type="component" value="Unassembled WGS sequence"/>
</dbReference>
<dbReference type="STRING" id="1202772.A0A1V9Z949"/>
<dbReference type="AlphaFoldDB" id="A0A1V9Z949"/>
<dbReference type="PANTHER" id="PTHR10131:SF94">
    <property type="entry name" value="TNF RECEPTOR-ASSOCIATED FACTOR 4"/>
    <property type="match status" value="1"/>
</dbReference>
<dbReference type="SUPFAM" id="SSF49599">
    <property type="entry name" value="TRAF domain-like"/>
    <property type="match status" value="1"/>
</dbReference>
<proteinExistence type="predicted"/>
<feature type="region of interest" description="Disordered" evidence="6">
    <location>
        <begin position="951"/>
        <end position="981"/>
    </location>
</feature>
<keyword evidence="5" id="KW-0175">Coiled coil</keyword>
<dbReference type="SUPFAM" id="SSF49899">
    <property type="entry name" value="Concanavalin A-like lectins/glucanases"/>
    <property type="match status" value="1"/>
</dbReference>
<organism evidence="8 9">
    <name type="scientific">Achlya hypogyna</name>
    <name type="common">Oomycete</name>
    <name type="synonym">Protoachlya hypogyna</name>
    <dbReference type="NCBI Taxonomy" id="1202772"/>
    <lineage>
        <taxon>Eukaryota</taxon>
        <taxon>Sar</taxon>
        <taxon>Stramenopiles</taxon>
        <taxon>Oomycota</taxon>
        <taxon>Saprolegniomycetes</taxon>
        <taxon>Saprolegniales</taxon>
        <taxon>Achlyaceae</taxon>
        <taxon>Achlya</taxon>
    </lineage>
</organism>
<evidence type="ECO:0000259" key="7">
    <source>
        <dbReference type="PROSITE" id="PS50145"/>
    </source>
</evidence>
<accession>A0A1V9Z949</accession>
<evidence type="ECO:0000256" key="1">
    <source>
        <dbReference type="ARBA" id="ARBA00022723"/>
    </source>
</evidence>
<dbReference type="InterPro" id="IPR013320">
    <property type="entry name" value="ConA-like_dom_sf"/>
</dbReference>
<evidence type="ECO:0000256" key="2">
    <source>
        <dbReference type="ARBA" id="ARBA00022771"/>
    </source>
</evidence>
<evidence type="ECO:0000256" key="6">
    <source>
        <dbReference type="SAM" id="MobiDB-lite"/>
    </source>
</evidence>
<evidence type="ECO:0000256" key="5">
    <source>
        <dbReference type="SAM" id="Coils"/>
    </source>
</evidence>
<dbReference type="PANTHER" id="PTHR10131">
    <property type="entry name" value="TNF RECEPTOR ASSOCIATED FACTOR"/>
    <property type="match status" value="1"/>
</dbReference>
<dbReference type="OrthoDB" id="193703at2759"/>
<protein>
    <recommendedName>
        <fullName evidence="7">TRAF-type domain-containing protein</fullName>
    </recommendedName>
</protein>
<comment type="caution">
    <text evidence="8">The sequence shown here is derived from an EMBL/GenBank/DDBJ whole genome shotgun (WGS) entry which is preliminary data.</text>
</comment>
<keyword evidence="3 4" id="KW-0862">Zinc</keyword>
<evidence type="ECO:0000313" key="9">
    <source>
        <dbReference type="Proteomes" id="UP000243579"/>
    </source>
</evidence>
<keyword evidence="1 4" id="KW-0479">Metal-binding</keyword>
<evidence type="ECO:0000256" key="4">
    <source>
        <dbReference type="PROSITE-ProRule" id="PRU00207"/>
    </source>
</evidence>
<evidence type="ECO:0000256" key="3">
    <source>
        <dbReference type="ARBA" id="ARBA00022833"/>
    </source>
</evidence>
<dbReference type="Pfam" id="PF02176">
    <property type="entry name" value="zf-TRAF"/>
    <property type="match status" value="1"/>
</dbReference>
<feature type="compositionally biased region" description="Low complexity" evidence="6">
    <location>
        <begin position="953"/>
        <end position="962"/>
    </location>
</feature>
<feature type="coiled-coil region" evidence="5">
    <location>
        <begin position="585"/>
        <end position="612"/>
    </location>
</feature>
<dbReference type="Gene3D" id="2.60.120.200">
    <property type="match status" value="1"/>
</dbReference>
<keyword evidence="9" id="KW-1185">Reference proteome</keyword>
<name>A0A1V9Z949_ACHHY</name>
<dbReference type="Gene3D" id="3.30.40.10">
    <property type="entry name" value="Zinc/RING finger domain, C3HC4 (zinc finger)"/>
    <property type="match status" value="5"/>
</dbReference>
<dbReference type="GO" id="GO:0008270">
    <property type="term" value="F:zinc ion binding"/>
    <property type="evidence" value="ECO:0007669"/>
    <property type="project" value="UniProtKB-KW"/>
</dbReference>
<evidence type="ECO:0000313" key="8">
    <source>
        <dbReference type="EMBL" id="OQR94513.1"/>
    </source>
</evidence>
<feature type="domain" description="TRAF-type" evidence="7">
    <location>
        <begin position="883"/>
        <end position="918"/>
    </location>
</feature>
<dbReference type="PROSITE" id="PS50145">
    <property type="entry name" value="ZF_TRAF"/>
    <property type="match status" value="1"/>
</dbReference>
<keyword evidence="2 4" id="KW-0863">Zinc-finger</keyword>
<dbReference type="EMBL" id="JNBR01000361">
    <property type="protein sequence ID" value="OQR94513.1"/>
    <property type="molecule type" value="Genomic_DNA"/>
</dbReference>
<reference evidence="8 9" key="1">
    <citation type="journal article" date="2014" name="Genome Biol. Evol.">
        <title>The secreted proteins of Achlya hypogyna and Thraustotheca clavata identify the ancestral oomycete secretome and reveal gene acquisitions by horizontal gene transfer.</title>
        <authorList>
            <person name="Misner I."/>
            <person name="Blouin N."/>
            <person name="Leonard G."/>
            <person name="Richards T.A."/>
            <person name="Lane C.E."/>
        </authorList>
    </citation>
    <scope>NUCLEOTIDE SEQUENCE [LARGE SCALE GENOMIC DNA]</scope>
    <source>
        <strain evidence="8 9">ATCC 48635</strain>
    </source>
</reference>
<sequence length="981" mass="109954">MVKEVVLPKVPQAPSLVAWSPARLPSRDAVLWRSIREIDEQRARLLDKAQRRCASTSALECPPLGAVSPPRAPRIVFLEDHTLCGCGQDVPLRRLKQHQEVECPHRLVACPHRGCDTEFPAHQRAHHEATTCAVHARTQSLAALHELKATHHVCCEACECPVLLRDLDVHCVLECGRRVVTCPNAALGCRASVVWSELEAHYRDSCPVAKRKVLLLEAAKTVNEVIPCDWCNEPVKKRHMTDHKEDECLMRERQCPNWPLGCREWVPVGKFDEHVHTVCAVTIARHELAKQATAKDAMAACRECGEAVPLRKLPAHAKAQCPARLVPCANVIHGCTATLKFRDRHIHEEVDASLETRATLFFATRNGHLCIDAGDDLKPPWCAEYWVWLFSKADDVLAFMAEALKWQAKLREMYPRLDHWIAEEKKLKDQLKALAQRKLGAATDGDMTALQAQAATIDDGIDVAPKGCTQRYMVAITGCKSIIAEARTRVQSLVTDASLLVQSITDVAERASLSEKVRAQAQVLEPSWPREDLDIFGHVEKWLSALRQAAAAAKATEAPHAKLIKKRLQLLQAIQDHERSRPTDIRESARFLKQARKELARLDEKLVSCVDIPLALVQSPVGFHSLATSKTAGIHLVMASGGAAVGLHTFDRKVRFKADVPRERWVHVAFNATAESVQVLIDGLPVDERPGEFHLPMELVGAKEKSFRGHLQEVRYWSVNRTTAEIQAAMRDTLTLTPPLRAYWTLEEGMGAFVDDVSGRVPRAPLHHATWSHYTAANLQRLGDPPTPSYRQRHMCPVVTRRNLLASKHQMRQASAVCSQGCGQDVPVKRMQIHHACECPHRSVVCPEAGCGVVFRLSQGHSCVVRDRRRELAAEYHRKHEMVECPFGCGVWIVRQSLARHRKLDCSCRFVMCPNAGCGRSYIKRSERWHVEHDCDAPRLLAEREMVRRARLRQAAAPRPSATRGPRAEPPRQRRPVTTAL</sequence>
<dbReference type="InterPro" id="IPR013083">
    <property type="entry name" value="Znf_RING/FYVE/PHD"/>
</dbReference>
<gene>
    <name evidence="8" type="ORF">ACHHYP_01218</name>
</gene>
<dbReference type="InterPro" id="IPR001293">
    <property type="entry name" value="Znf_TRAF"/>
</dbReference>
<feature type="zinc finger region" description="TRAF-type" evidence="4">
    <location>
        <begin position="883"/>
        <end position="918"/>
    </location>
</feature>